<gene>
    <name evidence="2" type="ORF">MM415A00919_0004</name>
</gene>
<evidence type="ECO:0000256" key="1">
    <source>
        <dbReference type="SAM" id="MobiDB-lite"/>
    </source>
</evidence>
<feature type="compositionally biased region" description="Basic and acidic residues" evidence="1">
    <location>
        <begin position="63"/>
        <end position="73"/>
    </location>
</feature>
<accession>A0A6M3KBM4</accession>
<proteinExistence type="predicted"/>
<dbReference type="EMBL" id="MT142376">
    <property type="protein sequence ID" value="QJA79307.1"/>
    <property type="molecule type" value="Genomic_DNA"/>
</dbReference>
<sequence>MLKGFSLKWRAGAKKKKTPTLKGTGHDLGASKKLPYDSGVGKKPAVAAKPVKKAKVFGGVTMKNKDKEDKTQEQKAAIRKNRVRGGSWR</sequence>
<name>A0A6M3KBM4_9ZZZZ</name>
<reference evidence="2" key="1">
    <citation type="submission" date="2020-03" db="EMBL/GenBank/DDBJ databases">
        <title>The deep terrestrial virosphere.</title>
        <authorList>
            <person name="Holmfeldt K."/>
            <person name="Nilsson E."/>
            <person name="Simone D."/>
            <person name="Lopez-Fernandez M."/>
            <person name="Wu X."/>
            <person name="de Brujin I."/>
            <person name="Lundin D."/>
            <person name="Andersson A."/>
            <person name="Bertilsson S."/>
            <person name="Dopson M."/>
        </authorList>
    </citation>
    <scope>NUCLEOTIDE SEQUENCE</scope>
    <source>
        <strain evidence="2">MM415A00919</strain>
    </source>
</reference>
<protein>
    <submittedName>
        <fullName evidence="2">Uncharacterized protein</fullName>
    </submittedName>
</protein>
<organism evidence="2">
    <name type="scientific">viral metagenome</name>
    <dbReference type="NCBI Taxonomy" id="1070528"/>
    <lineage>
        <taxon>unclassified sequences</taxon>
        <taxon>metagenomes</taxon>
        <taxon>organismal metagenomes</taxon>
    </lineage>
</organism>
<dbReference type="AlphaFoldDB" id="A0A6M3KBM4"/>
<feature type="region of interest" description="Disordered" evidence="1">
    <location>
        <begin position="62"/>
        <end position="89"/>
    </location>
</feature>
<evidence type="ECO:0000313" key="2">
    <source>
        <dbReference type="EMBL" id="QJA79307.1"/>
    </source>
</evidence>
<feature type="region of interest" description="Disordered" evidence="1">
    <location>
        <begin position="1"/>
        <end position="43"/>
    </location>
</feature>